<comment type="similarity">
    <text evidence="1">Belongs to the protein disulfide isomerase family.</text>
</comment>
<reference evidence="3" key="1">
    <citation type="submission" date="2025-08" db="UniProtKB">
        <authorList>
            <consortium name="Ensembl"/>
        </authorList>
    </citation>
    <scope>IDENTIFICATION</scope>
</reference>
<dbReference type="FunFam" id="3.40.30.10:FF:000167">
    <property type="entry name" value="Protein disulfide isomerase like, testis expressed"/>
    <property type="match status" value="1"/>
</dbReference>
<name>A0A7M4EGI4_CROPO</name>
<dbReference type="PANTHER" id="PTHR18929">
    <property type="entry name" value="PROTEIN DISULFIDE ISOMERASE"/>
    <property type="match status" value="1"/>
</dbReference>
<dbReference type="OMA" id="APWSKKC"/>
<dbReference type="CDD" id="cd02981">
    <property type="entry name" value="PDI_b_family"/>
    <property type="match status" value="1"/>
</dbReference>
<accession>A0A7M4EGI4</accession>
<dbReference type="GO" id="GO:0005783">
    <property type="term" value="C:endoplasmic reticulum"/>
    <property type="evidence" value="ECO:0007669"/>
    <property type="project" value="TreeGrafter"/>
</dbReference>
<evidence type="ECO:0000313" key="3">
    <source>
        <dbReference type="Ensembl" id="ENSCPRP00005009467.1"/>
    </source>
</evidence>
<dbReference type="PROSITE" id="PS51352">
    <property type="entry name" value="THIOREDOXIN_2"/>
    <property type="match status" value="2"/>
</dbReference>
<proteinExistence type="inferred from homology"/>
<dbReference type="AlphaFoldDB" id="A0A7M4EGI4"/>
<feature type="domain" description="Thioredoxin" evidence="2">
    <location>
        <begin position="23"/>
        <end position="161"/>
    </location>
</feature>
<sequence>MLTPLTFQFSAYVTKETLLCMSLSVKAKLPQIKEENNVLVLKKSNFNKALTEIKYLLVDFYMRLSGPSQSLAEEFAEAAGQLKKEIPNVRFGKVDVSDQKDLKKEFNIQEFPTVKFFNPSKVFTAGEASAFITWVKRRLGPSTVHINSTDQTEAIIEAEELAVIGFFKVIQWERAVEIFYETARDVPELPFGVTATEEVFASYGIRKDTAVVFKKVGMVKPFVFQTSVKIFDVPVENHILLFTPKNSETFNKTYENYESAAVEFRGKIMFILVDTNETRNGRVFEYFRITEVDVPAVRILNLTSDARYKMPADEVTVENLRSFCQSYLAGKAKQHVSSEEIPEDWDKNPVKVLVGKNFNQVAFNKTKNVFVMFYAPWSHECRKLLPIWDELAEEYENRKDIIIAKVDFTANDIQLFMLDRYPFFRLFPAGSDNQVVVYAGEHTLEAFAEFLNEQSKPKAEATGKVKDSMLCALRMSPVQFKVALLLNASVTESNLAVGGWDATTTYLSRALRRLVLPILKPRLP</sequence>
<dbReference type="PANTHER" id="PTHR18929:SF58">
    <property type="entry name" value="PROTEIN DISULFIDE-ISOMERASE-LIKE PROTEIN OF THE TESTIS"/>
    <property type="match status" value="1"/>
</dbReference>
<reference evidence="3" key="2">
    <citation type="submission" date="2025-09" db="UniProtKB">
        <authorList>
            <consortium name="Ensembl"/>
        </authorList>
    </citation>
    <scope>IDENTIFICATION</scope>
</reference>
<dbReference type="FunFam" id="3.40.30.10:FF:000191">
    <property type="entry name" value="Protein disulfide isomerase like, testis expressed"/>
    <property type="match status" value="1"/>
</dbReference>
<organism evidence="3 4">
    <name type="scientific">Crocodylus porosus</name>
    <name type="common">Saltwater crocodile</name>
    <name type="synonym">Estuarine crocodile</name>
    <dbReference type="NCBI Taxonomy" id="8502"/>
    <lineage>
        <taxon>Eukaryota</taxon>
        <taxon>Metazoa</taxon>
        <taxon>Chordata</taxon>
        <taxon>Craniata</taxon>
        <taxon>Vertebrata</taxon>
        <taxon>Euteleostomi</taxon>
        <taxon>Archelosauria</taxon>
        <taxon>Archosauria</taxon>
        <taxon>Crocodylia</taxon>
        <taxon>Longirostres</taxon>
        <taxon>Crocodylidae</taxon>
        <taxon>Crocodylus</taxon>
    </lineage>
</organism>
<evidence type="ECO:0000313" key="4">
    <source>
        <dbReference type="Proteomes" id="UP000594220"/>
    </source>
</evidence>
<dbReference type="GeneTree" id="ENSGT00940000160939"/>
<dbReference type="GO" id="GO:0003756">
    <property type="term" value="F:protein disulfide isomerase activity"/>
    <property type="evidence" value="ECO:0007669"/>
    <property type="project" value="Ensembl"/>
</dbReference>
<feature type="domain" description="Thioredoxin" evidence="2">
    <location>
        <begin position="327"/>
        <end position="456"/>
    </location>
</feature>
<dbReference type="Ensembl" id="ENSCPRT00005011141.1">
    <property type="protein sequence ID" value="ENSCPRP00005009467.1"/>
    <property type="gene ID" value="ENSCPRG00005006598.1"/>
</dbReference>
<dbReference type="GO" id="GO:0006457">
    <property type="term" value="P:protein folding"/>
    <property type="evidence" value="ECO:0007669"/>
    <property type="project" value="TreeGrafter"/>
</dbReference>
<keyword evidence="4" id="KW-1185">Reference proteome</keyword>
<evidence type="ECO:0000256" key="1">
    <source>
        <dbReference type="ARBA" id="ARBA00006347"/>
    </source>
</evidence>
<dbReference type="Proteomes" id="UP000594220">
    <property type="component" value="Unplaced"/>
</dbReference>
<protein>
    <submittedName>
        <fullName evidence="3">Protein disulfide isomerase like, testis expressed</fullName>
    </submittedName>
</protein>
<dbReference type="InterPro" id="IPR036249">
    <property type="entry name" value="Thioredoxin-like_sf"/>
</dbReference>
<dbReference type="Pfam" id="PF13848">
    <property type="entry name" value="Thioredoxin_6"/>
    <property type="match status" value="1"/>
</dbReference>
<dbReference type="GO" id="GO:0007286">
    <property type="term" value="P:spermatid development"/>
    <property type="evidence" value="ECO:0007669"/>
    <property type="project" value="Ensembl"/>
</dbReference>
<dbReference type="CDD" id="cd02982">
    <property type="entry name" value="PDI_b'_family"/>
    <property type="match status" value="1"/>
</dbReference>
<evidence type="ECO:0000259" key="2">
    <source>
        <dbReference type="PROSITE" id="PS51352"/>
    </source>
</evidence>
<gene>
    <name evidence="3" type="primary">PDILT</name>
</gene>
<dbReference type="SUPFAM" id="SSF52833">
    <property type="entry name" value="Thioredoxin-like"/>
    <property type="match status" value="4"/>
</dbReference>
<dbReference type="Pfam" id="PF00085">
    <property type="entry name" value="Thioredoxin"/>
    <property type="match status" value="2"/>
</dbReference>
<dbReference type="Gene3D" id="3.40.30.10">
    <property type="entry name" value="Glutaredoxin"/>
    <property type="match status" value="3"/>
</dbReference>
<dbReference type="CDD" id="cd02995">
    <property type="entry name" value="PDI_a_PDI_a'_C"/>
    <property type="match status" value="1"/>
</dbReference>
<dbReference type="GO" id="GO:0008354">
    <property type="term" value="P:germ cell migration"/>
    <property type="evidence" value="ECO:0007669"/>
    <property type="project" value="Ensembl"/>
</dbReference>
<dbReference type="CDD" id="cd02961">
    <property type="entry name" value="PDI_a_family"/>
    <property type="match status" value="1"/>
</dbReference>
<dbReference type="InterPro" id="IPR013766">
    <property type="entry name" value="Thioredoxin_domain"/>
</dbReference>